<evidence type="ECO:0000256" key="8">
    <source>
        <dbReference type="RuleBase" id="RU004447"/>
    </source>
</evidence>
<dbReference type="EMBL" id="ARZX01000006">
    <property type="protein sequence ID" value="EWH14078.1"/>
    <property type="molecule type" value="Genomic_DNA"/>
</dbReference>
<evidence type="ECO:0000256" key="1">
    <source>
        <dbReference type="ARBA" id="ARBA00001947"/>
    </source>
</evidence>
<name>A0ABN0RQ38_9FLAO</name>
<dbReference type="Pfam" id="PF00675">
    <property type="entry name" value="Peptidase_M16"/>
    <property type="match status" value="1"/>
</dbReference>
<dbReference type="InterPro" id="IPR011249">
    <property type="entry name" value="Metalloenz_LuxS/M16"/>
</dbReference>
<feature type="domain" description="Peptidase M16 C-terminal" evidence="11">
    <location>
        <begin position="685"/>
        <end position="863"/>
    </location>
</feature>
<evidence type="ECO:0000256" key="4">
    <source>
        <dbReference type="ARBA" id="ARBA00022723"/>
    </source>
</evidence>
<keyword evidence="13" id="KW-1185">Reference proteome</keyword>
<comment type="cofactor">
    <cofactor evidence="1">
        <name>Zn(2+)</name>
        <dbReference type="ChEBI" id="CHEBI:29105"/>
    </cofactor>
</comment>
<keyword evidence="5" id="KW-0378">Hydrolase</keyword>
<sequence length="934" mass="105059">MKKITTLLCLFLCLGLSAQGLDLNQPLPVNTKFKKGVLPNGMTYYIYNTDVTKGVASYYIIQNVGSILENDNQQGLAHFLEHMAFNGTKNFEGKGILNTLQKHGAVFGRDINAYTSFDETVYNMDNIPTKDGLIDTCLLVLHDWSNYLLLTDEEIDAERGVIKEEWRTRQNGRMRILQQSLPIMFNNSKYSKRLPIGLMNIVENFEYKALRDFYHDWYRTDLQAIAIVGDINVDEIEQKIKDKFSKIPAVKNPKERFYVEIPGNKEMLYNIAMDEEVSTANISFSINHPKKIKEQTIGDLKTSLLRNIATSMVSTRLGEIQQQPDAPFLAARVRFAEKAKLNNDLSIDITPKPGKQQEAFKTVMNEVNRALKFGFTDGEIDRIKKQYANYYENAISKVDDTPHGQLINAIKADYLSKQTITPIAEEYKIVQAIFSSVTKEDFNNTLKALYSKENRTLSVTGVKGKNNLTKEEGLVIINASENNSELTAYTDKFSGKTLISDVNITVGSVVSEEENKETGATIFTLSNGVKVYYKFADKNKNDVKLVATSYGGTSLLATEDLPSANIMGNIVQMSGLGDFSATELPKVLAGKTANTSINLSDLTESISGSSTTKDVETMLQMVYLRFEKPRFDEDAYKVLQGNITNYLARKSKDINSKMQDSVTVTLYGNNNPKVRLMDKAYMEDVTFNKMKAVYLDRFKNAADFTFFVVGDVKKDALKPLLAKYIASISANTTKENYKVDPKVWTSNAIDKDIFLKMEDEKGSVRVGYKNEMKYSLKNAILASALGDILQLRVTETVREAEGGAYSPRAGASFSKRPISEGSISVGFDCNPDKVDDLLKIVHVEIKKIANGEINQTDLDKTLTNFIKERKESKDYNSYDMSLLQNYVLEGYNMNNPKNFENIISAITTKDIQKFTKTLLKGAKTYEIAFKPKQQ</sequence>
<feature type="domain" description="Peptidase M16 N-terminal" evidence="10">
    <location>
        <begin position="53"/>
        <end position="173"/>
    </location>
</feature>
<dbReference type="PROSITE" id="PS00143">
    <property type="entry name" value="INSULINASE"/>
    <property type="match status" value="1"/>
</dbReference>
<evidence type="ECO:0000313" key="12">
    <source>
        <dbReference type="EMBL" id="EWH14078.1"/>
    </source>
</evidence>
<dbReference type="InterPro" id="IPR007863">
    <property type="entry name" value="Peptidase_M16_C"/>
</dbReference>
<keyword evidence="9" id="KW-0732">Signal</keyword>
<gene>
    <name evidence="12" type="ORF">KLA_07102</name>
</gene>
<dbReference type="Pfam" id="PF05193">
    <property type="entry name" value="Peptidase_M16_C"/>
    <property type="match status" value="2"/>
</dbReference>
<accession>A0ABN0RQ38</accession>
<evidence type="ECO:0000313" key="13">
    <source>
        <dbReference type="Proteomes" id="UP000019275"/>
    </source>
</evidence>
<keyword evidence="4" id="KW-0479">Metal-binding</keyword>
<evidence type="ECO:0000256" key="3">
    <source>
        <dbReference type="ARBA" id="ARBA00022670"/>
    </source>
</evidence>
<dbReference type="RefSeq" id="WP_034644702.1">
    <property type="nucleotide sequence ID" value="NZ_ARZX01000006.1"/>
</dbReference>
<comment type="similarity">
    <text evidence="2 8">Belongs to the peptidase M16 family.</text>
</comment>
<keyword evidence="7" id="KW-0482">Metalloprotease</keyword>
<evidence type="ECO:0000256" key="7">
    <source>
        <dbReference type="ARBA" id="ARBA00023049"/>
    </source>
</evidence>
<comment type="caution">
    <text evidence="12">The sequence shown here is derived from an EMBL/GenBank/DDBJ whole genome shotgun (WGS) entry which is preliminary data.</text>
</comment>
<evidence type="ECO:0000259" key="11">
    <source>
        <dbReference type="Pfam" id="PF05193"/>
    </source>
</evidence>
<evidence type="ECO:0000256" key="9">
    <source>
        <dbReference type="SAM" id="SignalP"/>
    </source>
</evidence>
<evidence type="ECO:0000256" key="2">
    <source>
        <dbReference type="ARBA" id="ARBA00007261"/>
    </source>
</evidence>
<dbReference type="PANTHER" id="PTHR43690:SF17">
    <property type="entry name" value="PROTEIN YHJJ"/>
    <property type="match status" value="1"/>
</dbReference>
<evidence type="ECO:0000259" key="10">
    <source>
        <dbReference type="Pfam" id="PF00675"/>
    </source>
</evidence>
<dbReference type="PANTHER" id="PTHR43690">
    <property type="entry name" value="NARDILYSIN"/>
    <property type="match status" value="1"/>
</dbReference>
<evidence type="ECO:0000256" key="6">
    <source>
        <dbReference type="ARBA" id="ARBA00022833"/>
    </source>
</evidence>
<reference evidence="12 13" key="1">
    <citation type="journal article" date="2014" name="Genome Announc.">
        <title>Draft Genome Sequence of the Carrageenan-Degrading Bacterium Cellulophaga sp. Strain KL-A, Isolated from Decaying Marine Algae.</title>
        <authorList>
            <person name="Shan D."/>
            <person name="Ying J."/>
            <person name="Li X."/>
            <person name="Gao Z."/>
            <person name="Wei G."/>
            <person name="Shao Z."/>
        </authorList>
    </citation>
    <scope>NUCLEOTIDE SEQUENCE [LARGE SCALE GENOMIC DNA]</scope>
    <source>
        <strain evidence="12 13">KL-A</strain>
    </source>
</reference>
<dbReference type="InterPro" id="IPR050626">
    <property type="entry name" value="Peptidase_M16"/>
</dbReference>
<protein>
    <submittedName>
        <fullName evidence="12">Peptidase M16 domain-containing protein</fullName>
    </submittedName>
</protein>
<feature type="domain" description="Peptidase M16 C-terminal" evidence="11">
    <location>
        <begin position="205"/>
        <end position="387"/>
    </location>
</feature>
<dbReference type="InterPro" id="IPR001431">
    <property type="entry name" value="Pept_M16_Zn_BS"/>
</dbReference>
<evidence type="ECO:0000256" key="5">
    <source>
        <dbReference type="ARBA" id="ARBA00022801"/>
    </source>
</evidence>
<dbReference type="Gene3D" id="3.30.830.10">
    <property type="entry name" value="Metalloenzyme, LuxS/M16 peptidase-like"/>
    <property type="match status" value="4"/>
</dbReference>
<organism evidence="12 13">
    <name type="scientific">Cellulophaga geojensis KL-A</name>
    <dbReference type="NCBI Taxonomy" id="1328323"/>
    <lineage>
        <taxon>Bacteria</taxon>
        <taxon>Pseudomonadati</taxon>
        <taxon>Bacteroidota</taxon>
        <taxon>Flavobacteriia</taxon>
        <taxon>Flavobacteriales</taxon>
        <taxon>Flavobacteriaceae</taxon>
        <taxon>Cellulophaga</taxon>
    </lineage>
</organism>
<dbReference type="SUPFAM" id="SSF63411">
    <property type="entry name" value="LuxS/MPP-like metallohydrolase"/>
    <property type="match status" value="4"/>
</dbReference>
<dbReference type="Proteomes" id="UP000019275">
    <property type="component" value="Unassembled WGS sequence"/>
</dbReference>
<keyword evidence="6" id="KW-0862">Zinc</keyword>
<feature type="signal peptide" evidence="9">
    <location>
        <begin position="1"/>
        <end position="18"/>
    </location>
</feature>
<feature type="chain" id="PRO_5045075288" evidence="9">
    <location>
        <begin position="19"/>
        <end position="934"/>
    </location>
</feature>
<keyword evidence="3" id="KW-0645">Protease</keyword>
<dbReference type="InterPro" id="IPR011765">
    <property type="entry name" value="Pept_M16_N"/>
</dbReference>
<proteinExistence type="inferred from homology"/>